<dbReference type="SUPFAM" id="SSF53335">
    <property type="entry name" value="S-adenosyl-L-methionine-dependent methyltransferases"/>
    <property type="match status" value="1"/>
</dbReference>
<evidence type="ECO:0000313" key="2">
    <source>
        <dbReference type="EMBL" id="TWW09551.1"/>
    </source>
</evidence>
<dbReference type="PANTHER" id="PTHR43861">
    <property type="entry name" value="TRANS-ACONITATE 2-METHYLTRANSFERASE-RELATED"/>
    <property type="match status" value="1"/>
</dbReference>
<dbReference type="InterPro" id="IPR013216">
    <property type="entry name" value="Methyltransf_11"/>
</dbReference>
<reference evidence="2 3" key="2">
    <citation type="submission" date="2019-08" db="EMBL/GenBank/DDBJ databases">
        <authorList>
            <person name="Henke P."/>
        </authorList>
    </citation>
    <scope>NUCLEOTIDE SEQUENCE [LARGE SCALE GENOMIC DNA]</scope>
    <source>
        <strain evidence="2">Phe10_nw2017</strain>
    </source>
</reference>
<evidence type="ECO:0000313" key="3">
    <source>
        <dbReference type="Proteomes" id="UP000321083"/>
    </source>
</evidence>
<feature type="non-terminal residue" evidence="2">
    <location>
        <position position="166"/>
    </location>
</feature>
<reference evidence="2 3" key="1">
    <citation type="submission" date="2019-08" db="EMBL/GenBank/DDBJ databases">
        <title>100 year-old enigma solved: identification of Planctomyces bekefii, the type genus and species of the phylum Planctomycetes.</title>
        <authorList>
            <person name="Svetlana D.N."/>
            <person name="Overmann J."/>
        </authorList>
    </citation>
    <scope>NUCLEOTIDE SEQUENCE [LARGE SCALE GENOMIC DNA]</scope>
    <source>
        <strain evidence="2">Phe10_nw2017</strain>
    </source>
</reference>
<sequence length="166" mass="18501">MSFEKSENPSGAGLVLDSQTKARGYVHGFDAAEQDRLVSQSRFLAPWIFRNIDFKAAHSILEIGCGVGAQLKILSEIYPQARLSGVDISEQQLRRAREILAPEIAQGRVELKLAAGDRLPYSDQSQDGVFVCWVLEHVQNPVLILKEARRVLKPGGRLWITEVFNS</sequence>
<keyword evidence="3" id="KW-1185">Reference proteome</keyword>
<dbReference type="Gene3D" id="3.40.50.150">
    <property type="entry name" value="Vaccinia Virus protein VP39"/>
    <property type="match status" value="1"/>
</dbReference>
<dbReference type="Proteomes" id="UP000321083">
    <property type="component" value="Unassembled WGS sequence"/>
</dbReference>
<dbReference type="AlphaFoldDB" id="A0A5C6M978"/>
<organism evidence="2 3">
    <name type="scientific">Planctomyces bekefii</name>
    <dbReference type="NCBI Taxonomy" id="1653850"/>
    <lineage>
        <taxon>Bacteria</taxon>
        <taxon>Pseudomonadati</taxon>
        <taxon>Planctomycetota</taxon>
        <taxon>Planctomycetia</taxon>
        <taxon>Planctomycetales</taxon>
        <taxon>Planctomycetaceae</taxon>
        <taxon>Planctomyces</taxon>
    </lineage>
</organism>
<dbReference type="InterPro" id="IPR029063">
    <property type="entry name" value="SAM-dependent_MTases_sf"/>
</dbReference>
<feature type="domain" description="Methyltransferase type 11" evidence="1">
    <location>
        <begin position="61"/>
        <end position="160"/>
    </location>
</feature>
<dbReference type="Pfam" id="PF08241">
    <property type="entry name" value="Methyltransf_11"/>
    <property type="match status" value="1"/>
</dbReference>
<accession>A0A5C6M978</accession>
<dbReference type="GO" id="GO:0008757">
    <property type="term" value="F:S-adenosylmethionine-dependent methyltransferase activity"/>
    <property type="evidence" value="ECO:0007669"/>
    <property type="project" value="InterPro"/>
</dbReference>
<evidence type="ECO:0000259" key="1">
    <source>
        <dbReference type="Pfam" id="PF08241"/>
    </source>
</evidence>
<proteinExistence type="predicted"/>
<protein>
    <recommendedName>
        <fullName evidence="1">Methyltransferase type 11 domain-containing protein</fullName>
    </recommendedName>
</protein>
<dbReference type="EMBL" id="SRHE01000241">
    <property type="protein sequence ID" value="TWW09551.1"/>
    <property type="molecule type" value="Genomic_DNA"/>
</dbReference>
<comment type="caution">
    <text evidence="2">The sequence shown here is derived from an EMBL/GenBank/DDBJ whole genome shotgun (WGS) entry which is preliminary data.</text>
</comment>
<dbReference type="PANTHER" id="PTHR43861:SF1">
    <property type="entry name" value="TRANS-ACONITATE 2-METHYLTRANSFERASE"/>
    <property type="match status" value="1"/>
</dbReference>
<name>A0A5C6M978_9PLAN</name>
<dbReference type="CDD" id="cd02440">
    <property type="entry name" value="AdoMet_MTases"/>
    <property type="match status" value="1"/>
</dbReference>
<gene>
    <name evidence="2" type="ORF">E3A20_13180</name>
</gene>